<dbReference type="AlphaFoldDB" id="A0A6G0WRU7"/>
<name>A0A6G0WRU7_APHCR</name>
<dbReference type="Pfam" id="PF14291">
    <property type="entry name" value="DUF4371"/>
    <property type="match status" value="1"/>
</dbReference>
<evidence type="ECO:0000313" key="3">
    <source>
        <dbReference type="EMBL" id="KAF0730139.1"/>
    </source>
</evidence>
<dbReference type="InterPro" id="IPR012337">
    <property type="entry name" value="RNaseH-like_sf"/>
</dbReference>
<dbReference type="InterPro" id="IPR008906">
    <property type="entry name" value="HATC_C_dom"/>
</dbReference>
<organism evidence="3 4">
    <name type="scientific">Aphis craccivora</name>
    <name type="common">Cowpea aphid</name>
    <dbReference type="NCBI Taxonomy" id="307492"/>
    <lineage>
        <taxon>Eukaryota</taxon>
        <taxon>Metazoa</taxon>
        <taxon>Ecdysozoa</taxon>
        <taxon>Arthropoda</taxon>
        <taxon>Hexapoda</taxon>
        <taxon>Insecta</taxon>
        <taxon>Pterygota</taxon>
        <taxon>Neoptera</taxon>
        <taxon>Paraneoptera</taxon>
        <taxon>Hemiptera</taxon>
        <taxon>Sternorrhyncha</taxon>
        <taxon>Aphidomorpha</taxon>
        <taxon>Aphidoidea</taxon>
        <taxon>Aphididae</taxon>
        <taxon>Aphidini</taxon>
        <taxon>Aphis</taxon>
        <taxon>Aphis</taxon>
    </lineage>
</organism>
<dbReference type="Proteomes" id="UP000478052">
    <property type="component" value="Unassembled WGS sequence"/>
</dbReference>
<feature type="domain" description="HAT C-terminal dimerisation" evidence="1">
    <location>
        <begin position="487"/>
        <end position="539"/>
    </location>
</feature>
<accession>A0A6G0WRU7</accession>
<dbReference type="Pfam" id="PF05699">
    <property type="entry name" value="Dimer_Tnp_hAT"/>
    <property type="match status" value="1"/>
</dbReference>
<dbReference type="EMBL" id="VUJU01008481">
    <property type="protein sequence ID" value="KAF0730139.1"/>
    <property type="molecule type" value="Genomic_DNA"/>
</dbReference>
<gene>
    <name evidence="3" type="ORF">FWK35_00029539</name>
</gene>
<keyword evidence="4" id="KW-1185">Reference proteome</keyword>
<dbReference type="InterPro" id="IPR025398">
    <property type="entry name" value="DUF4371"/>
</dbReference>
<reference evidence="3 4" key="1">
    <citation type="submission" date="2019-08" db="EMBL/GenBank/DDBJ databases">
        <title>Whole genome of Aphis craccivora.</title>
        <authorList>
            <person name="Voronova N.V."/>
            <person name="Shulinski R.S."/>
            <person name="Bandarenka Y.V."/>
            <person name="Zhorov D.G."/>
            <person name="Warner D."/>
        </authorList>
    </citation>
    <scope>NUCLEOTIDE SEQUENCE [LARGE SCALE GENOMIC DNA]</scope>
    <source>
        <strain evidence="3">180601</strain>
        <tissue evidence="3">Whole Body</tissue>
    </source>
</reference>
<evidence type="ECO:0000259" key="2">
    <source>
        <dbReference type="Pfam" id="PF14291"/>
    </source>
</evidence>
<dbReference type="PANTHER" id="PTHR37162">
    <property type="entry name" value="HAT FAMILY DIMERISATION DOMAINCONTAINING PROTEIN-RELATED"/>
    <property type="match status" value="1"/>
</dbReference>
<protein>
    <submittedName>
        <fullName evidence="3">Zinc finger protein 862-like</fullName>
    </submittedName>
</protein>
<feature type="domain" description="DUF4371" evidence="2">
    <location>
        <begin position="167"/>
        <end position="268"/>
    </location>
</feature>
<dbReference type="GO" id="GO:0046983">
    <property type="term" value="F:protein dimerization activity"/>
    <property type="evidence" value="ECO:0007669"/>
    <property type="project" value="InterPro"/>
</dbReference>
<comment type="caution">
    <text evidence="3">The sequence shown here is derived from an EMBL/GenBank/DDBJ whole genome shotgun (WGS) entry which is preliminary data.</text>
</comment>
<evidence type="ECO:0000313" key="4">
    <source>
        <dbReference type="Proteomes" id="UP000478052"/>
    </source>
</evidence>
<dbReference type="SUPFAM" id="SSF53098">
    <property type="entry name" value="Ribonuclease H-like"/>
    <property type="match status" value="1"/>
</dbReference>
<dbReference type="PANTHER" id="PTHR37162:SF1">
    <property type="entry name" value="BED-TYPE DOMAIN-CONTAINING PROTEIN"/>
    <property type="match status" value="1"/>
</dbReference>
<sequence>MSDSDCGFSSSEEATQLKRKNLSPNLGTKRKFVHKFRNEWLTKTEFQLWLAKSLKGDTYFSCTVCKKDYHGGISAVKKHAKAESHLSIANSRKNIIPINKNPVFHKASQLQTKSKEAEIRLSMFIIEHNIAIQTSDHLIPLFKSICPESDVVKNISCNRTKATAIVCNVIGKHGSANLIERMKTNIFSIMIDESTDKSSVKHLAIVTRIVDSLSYDVKDEFAALIKVPKASAKDIFDAIVNFFNEMNVPYKKNLVGFASDGANVMFGKHHSVKSLLEKEVPQIFVIKCLCHSLALCASYACEKIPIGVEELIREIYTYMKYSYKRQANYKEFQCFVEVKPHKLLQPSQTRWLALLACVKRTDQIYVGARCIADLSKEILTATEKKIFLTNCLNFFVEAAHQFYKRFPFNSNYVKLLKAMNFLEPNNIPSIVSIAPVAAQFQERLSIDLNDLDIEWRLLRNTDIDNYNKEIIPFWEAINKIEKGDGCKLFPLLSNFVKMILTLPHSSAATERIFSTINLNKTKTRNRLETDTLTGILNAKNILIN</sequence>
<dbReference type="OrthoDB" id="6614163at2759"/>
<evidence type="ECO:0000259" key="1">
    <source>
        <dbReference type="Pfam" id="PF05699"/>
    </source>
</evidence>
<feature type="non-terminal residue" evidence="3">
    <location>
        <position position="544"/>
    </location>
</feature>
<proteinExistence type="predicted"/>